<organism evidence="22 23">
    <name type="scientific">Bacillus taeanensis</name>
    <dbReference type="NCBI Taxonomy" id="273032"/>
    <lineage>
        <taxon>Bacteria</taxon>
        <taxon>Bacillati</taxon>
        <taxon>Bacillota</taxon>
        <taxon>Bacilli</taxon>
        <taxon>Bacillales</taxon>
        <taxon>Bacillaceae</taxon>
        <taxon>Bacillus</taxon>
    </lineage>
</organism>
<dbReference type="InterPro" id="IPR000631">
    <property type="entry name" value="CARKD"/>
</dbReference>
<evidence type="ECO:0000313" key="22">
    <source>
        <dbReference type="EMBL" id="RBW67843.1"/>
    </source>
</evidence>
<dbReference type="CDD" id="cd01171">
    <property type="entry name" value="YXKO-related"/>
    <property type="match status" value="1"/>
</dbReference>
<dbReference type="GO" id="GO:0046872">
    <property type="term" value="F:metal ion binding"/>
    <property type="evidence" value="ECO:0007669"/>
    <property type="project" value="UniProtKB-UniRule"/>
</dbReference>
<dbReference type="EC" id="4.2.1.136" evidence="19"/>
<evidence type="ECO:0000256" key="14">
    <source>
        <dbReference type="ARBA" id="ARBA00025153"/>
    </source>
</evidence>
<feature type="domain" description="YjeF C-terminal" evidence="20">
    <location>
        <begin position="225"/>
        <end position="502"/>
    </location>
</feature>
<dbReference type="SUPFAM" id="SSF53613">
    <property type="entry name" value="Ribokinase-like"/>
    <property type="match status" value="1"/>
</dbReference>
<dbReference type="InterPro" id="IPR029056">
    <property type="entry name" value="Ribokinase-like"/>
</dbReference>
<evidence type="ECO:0000256" key="19">
    <source>
        <dbReference type="PIRNR" id="PIRNR017184"/>
    </source>
</evidence>
<keyword evidence="13" id="KW-0511">Multifunctional enzyme</keyword>
<feature type="binding site" evidence="17">
    <location>
        <position position="442"/>
    </location>
    <ligand>
        <name>(6S)-NADPHX</name>
        <dbReference type="ChEBI" id="CHEBI:64076"/>
    </ligand>
</feature>
<comment type="cofactor">
    <cofactor evidence="17">
        <name>Mg(2+)</name>
        <dbReference type="ChEBI" id="CHEBI:18420"/>
    </cofactor>
</comment>
<proteinExistence type="inferred from homology"/>
<dbReference type="NCBIfam" id="TIGR00196">
    <property type="entry name" value="yjeF_cterm"/>
    <property type="match status" value="1"/>
</dbReference>
<evidence type="ECO:0000259" key="20">
    <source>
        <dbReference type="PROSITE" id="PS51383"/>
    </source>
</evidence>
<dbReference type="SUPFAM" id="SSF64153">
    <property type="entry name" value="YjeF N-terminal domain-like"/>
    <property type="match status" value="1"/>
</dbReference>
<feature type="binding site" evidence="17">
    <location>
        <position position="441"/>
    </location>
    <ligand>
        <name>AMP</name>
        <dbReference type="ChEBI" id="CHEBI:456215"/>
    </ligand>
</feature>
<comment type="function">
    <text evidence="14 19">Bifunctional enzyme that catalyzes the epimerization of the S- and R-forms of NAD(P)HX and the dehydration of the S-form of NAD(P)HX at the expense of ADP, which is converted to AMP. This allows the repair of both epimers of NAD(P)HX, a damaged form of NAD(P)H that is a result of enzymatic or heat-dependent hydration.</text>
</comment>
<keyword evidence="8 17" id="KW-0521">NADP</keyword>
<feature type="binding site" evidence="18">
    <location>
        <position position="128"/>
    </location>
    <ligand>
        <name>K(+)</name>
        <dbReference type="ChEBI" id="CHEBI:29103"/>
    </ligand>
</feature>
<evidence type="ECO:0000256" key="8">
    <source>
        <dbReference type="ARBA" id="ARBA00022857"/>
    </source>
</evidence>
<evidence type="ECO:0000256" key="11">
    <source>
        <dbReference type="ARBA" id="ARBA00023235"/>
    </source>
</evidence>
<feature type="binding site" evidence="18">
    <location>
        <position position="58"/>
    </location>
    <ligand>
        <name>K(+)</name>
        <dbReference type="ChEBI" id="CHEBI:29103"/>
    </ligand>
</feature>
<dbReference type="AlphaFoldDB" id="A0A366XUM5"/>
<feature type="binding site" evidence="17">
    <location>
        <begin position="412"/>
        <end position="416"/>
    </location>
    <ligand>
        <name>AMP</name>
        <dbReference type="ChEBI" id="CHEBI:456215"/>
    </ligand>
</feature>
<feature type="domain" description="YjeF N-terminal" evidence="21">
    <location>
        <begin position="9"/>
        <end position="217"/>
    </location>
</feature>
<keyword evidence="7 17" id="KW-0067">ATP-binding</keyword>
<feature type="binding site" evidence="17">
    <location>
        <position position="375"/>
    </location>
    <ligand>
        <name>(6S)-NADPHX</name>
        <dbReference type="ChEBI" id="CHEBI:64076"/>
    </ligand>
</feature>
<evidence type="ECO:0000256" key="17">
    <source>
        <dbReference type="HAMAP-Rule" id="MF_01965"/>
    </source>
</evidence>
<dbReference type="GO" id="GO:0005524">
    <property type="term" value="F:ATP binding"/>
    <property type="evidence" value="ECO:0007669"/>
    <property type="project" value="UniProtKB-UniRule"/>
</dbReference>
<comment type="catalytic activity">
    <reaction evidence="1 18 19">
        <text>(6R)-NADHX = (6S)-NADHX</text>
        <dbReference type="Rhea" id="RHEA:32215"/>
        <dbReference type="ChEBI" id="CHEBI:64074"/>
        <dbReference type="ChEBI" id="CHEBI:64075"/>
        <dbReference type="EC" id="5.1.99.6"/>
    </reaction>
</comment>
<comment type="function">
    <text evidence="18">Catalyzes the epimerization of the S- and R-forms of NAD(P)HX, a damaged form of NAD(P)H that is a result of enzymatic or heat-dependent hydration. This is a prerequisite for the S-specific NAD(P)H-hydrate dehydratase to allow the repair of both epimers of NAD(P)HX.</text>
</comment>
<dbReference type="InterPro" id="IPR036652">
    <property type="entry name" value="YjeF_N_dom_sf"/>
</dbReference>
<keyword evidence="11 18" id="KW-0413">Isomerase</keyword>
<comment type="caution">
    <text evidence="22">The sequence shown here is derived from an EMBL/GenBank/DDBJ whole genome shotgun (WGS) entry which is preliminary data.</text>
</comment>
<dbReference type="PANTHER" id="PTHR12592">
    <property type="entry name" value="ATP-DEPENDENT (S)-NAD(P)H-HYDRATE DEHYDRATASE FAMILY MEMBER"/>
    <property type="match status" value="1"/>
</dbReference>
<evidence type="ECO:0000256" key="2">
    <source>
        <dbReference type="ARBA" id="ARBA00000909"/>
    </source>
</evidence>
<reference evidence="22 23" key="1">
    <citation type="submission" date="2018-07" db="EMBL/GenBank/DDBJ databases">
        <title>Lottiidibacillus patelloidae gen. nov., sp. nov., isolated from the intestinal tract of a marine limpet and the reclassification of B. taeanensis BH030017T, B. algicola KMM 3737T and B. hwajinpoensis SW-72T as genus Lottiidibacillus.</title>
        <authorList>
            <person name="Liu R."/>
            <person name="Huang Z."/>
        </authorList>
    </citation>
    <scope>NUCLEOTIDE SEQUENCE [LARGE SCALE GENOMIC DNA]</scope>
    <source>
        <strain evidence="22 23">BH030017</strain>
    </source>
</reference>
<dbReference type="GO" id="GO:0052856">
    <property type="term" value="F:NAD(P)HX epimerase activity"/>
    <property type="evidence" value="ECO:0007669"/>
    <property type="project" value="UniProtKB-UniRule"/>
</dbReference>
<comment type="catalytic activity">
    <reaction evidence="2 18 19">
        <text>(6R)-NADPHX = (6S)-NADPHX</text>
        <dbReference type="Rhea" id="RHEA:32227"/>
        <dbReference type="ChEBI" id="CHEBI:64076"/>
        <dbReference type="ChEBI" id="CHEBI:64077"/>
        <dbReference type="EC" id="5.1.99.6"/>
    </reaction>
</comment>
<feature type="binding site" evidence="18">
    <location>
        <begin position="57"/>
        <end position="61"/>
    </location>
    <ligand>
        <name>(6S)-NADPHX</name>
        <dbReference type="ChEBI" id="CHEBI:64076"/>
    </ligand>
</feature>
<comment type="function">
    <text evidence="17">Catalyzes the dehydration of the S-form of NAD(P)HX at the expense of ADP, which is converted to AMP. Together with NAD(P)HX epimerase, which catalyzes the epimerization of the S- and R-forms, the enzyme allows the repair of both epimers of NAD(P)HX, a damaged form of NAD(P)H that is a result of enzymatic or heat-dependent hydration.</text>
</comment>
<evidence type="ECO:0000256" key="3">
    <source>
        <dbReference type="ARBA" id="ARBA00006001"/>
    </source>
</evidence>
<evidence type="ECO:0000256" key="10">
    <source>
        <dbReference type="ARBA" id="ARBA00023027"/>
    </source>
</evidence>
<dbReference type="NCBIfam" id="TIGR00197">
    <property type="entry name" value="yjeF_nterm"/>
    <property type="match status" value="1"/>
</dbReference>
<dbReference type="RefSeq" id="WP_113807986.1">
    <property type="nucleotide sequence ID" value="NZ_QOCW01000029.1"/>
</dbReference>
<evidence type="ECO:0000256" key="9">
    <source>
        <dbReference type="ARBA" id="ARBA00022958"/>
    </source>
</evidence>
<keyword evidence="6 17" id="KW-0547">Nucleotide-binding</keyword>
<feature type="binding site" evidence="17">
    <location>
        <position position="261"/>
    </location>
    <ligand>
        <name>(6S)-NADPHX</name>
        <dbReference type="ChEBI" id="CHEBI:64076"/>
    </ligand>
</feature>
<comment type="catalytic activity">
    <reaction evidence="15 17 19">
        <text>(6S)-NADHX + ADP = AMP + phosphate + NADH + H(+)</text>
        <dbReference type="Rhea" id="RHEA:32223"/>
        <dbReference type="ChEBI" id="CHEBI:15378"/>
        <dbReference type="ChEBI" id="CHEBI:43474"/>
        <dbReference type="ChEBI" id="CHEBI:57945"/>
        <dbReference type="ChEBI" id="CHEBI:64074"/>
        <dbReference type="ChEBI" id="CHEBI:456215"/>
        <dbReference type="ChEBI" id="CHEBI:456216"/>
        <dbReference type="EC" id="4.2.1.136"/>
    </reaction>
</comment>
<feature type="binding site" evidence="18">
    <location>
        <position position="164"/>
    </location>
    <ligand>
        <name>K(+)</name>
        <dbReference type="ChEBI" id="CHEBI:29103"/>
    </ligand>
</feature>
<sequence length="504" mass="54359">MQVVTRDEMYAVDRYAGEEIGLTGLLLMENAGQAAAKKIMERLTGSEQLAVLIGTGNNGGDGFVLARVLKSMGYGVDVWLIPEKNKIKEDAKKAMIIYERSGFSYRSYHQEGHECFLSSLANTEVIVDALLGIGLKESVRSPYANIIDAVNSQSAFILSIDLPSGVPADGGPVSLAIQADETITLQCPKVGAYTFPSADYYGKLTVVDIGIPPKAFQQLPVRKVWQVMDVKTALPVRKPSSHKGTYGKGLVVGGSLSMPGAPIMTAKAALRSGSGLLTVAVPEEIHSIAASHISEAMFTPFSNQTSLFQKPDEQIPYDTIAIGPGLGRDSYAEGRVREALTLSVPLVIDADGLFHLKTMLPLLKKRQAPTILTPHSGEMARLLEWSVEEVEHNRIQLSKQFAKEYGLYLVLKGPYTIVTTPTGSQFINTTGNAALAKGGSGDVLTGMILAFLMQHKVIQEALSNAVYLHGAAADYLVKTSHSKLDVLASDLIEVLPILLKKYTR</sequence>
<keyword evidence="12 17" id="KW-0456">Lyase</keyword>
<dbReference type="GO" id="GO:0110051">
    <property type="term" value="P:metabolite repair"/>
    <property type="evidence" value="ECO:0007669"/>
    <property type="project" value="TreeGrafter"/>
</dbReference>
<dbReference type="EMBL" id="QOCW01000029">
    <property type="protein sequence ID" value="RBW67843.1"/>
    <property type="molecule type" value="Genomic_DNA"/>
</dbReference>
<dbReference type="InterPro" id="IPR017953">
    <property type="entry name" value="Carbohydrate_kinase_pred_CS"/>
</dbReference>
<comment type="similarity">
    <text evidence="18">Belongs to the NnrE/AIBP family.</text>
</comment>
<keyword evidence="10 17" id="KW-0520">NAD</keyword>
<comment type="similarity">
    <text evidence="4 19">In the C-terminal section; belongs to the NnrD/CARKD family.</text>
</comment>
<evidence type="ECO:0000313" key="23">
    <source>
        <dbReference type="Proteomes" id="UP000253314"/>
    </source>
</evidence>
<evidence type="ECO:0000256" key="5">
    <source>
        <dbReference type="ARBA" id="ARBA00022723"/>
    </source>
</evidence>
<comment type="cofactor">
    <cofactor evidence="18 19">
        <name>K(+)</name>
        <dbReference type="ChEBI" id="CHEBI:29103"/>
    </cofactor>
    <text evidence="18 19">Binds 1 potassium ion per subunit.</text>
</comment>
<feature type="binding site" evidence="17">
    <location>
        <position position="325"/>
    </location>
    <ligand>
        <name>(6S)-NADPHX</name>
        <dbReference type="ChEBI" id="CHEBI:64076"/>
    </ligand>
</feature>
<gene>
    <name evidence="18" type="primary">nnrE</name>
    <name evidence="17" type="synonym">nnrD</name>
    <name evidence="22" type="ORF">DS031_20065</name>
</gene>
<protein>
    <recommendedName>
        <fullName evidence="19">Bifunctional NAD(P)H-hydrate repair enzyme</fullName>
    </recommendedName>
    <alternativeName>
        <fullName evidence="19">Nicotinamide nucleotide repair protein</fullName>
    </alternativeName>
    <domain>
        <recommendedName>
            <fullName evidence="19">ADP-dependent (S)-NAD(P)H-hydrate dehydratase</fullName>
            <ecNumber evidence="19">4.2.1.136</ecNumber>
        </recommendedName>
        <alternativeName>
            <fullName evidence="19">ADP-dependent NAD(P)HX dehydratase</fullName>
        </alternativeName>
    </domain>
    <domain>
        <recommendedName>
            <fullName evidence="19">NAD(P)H-hydrate epimerase</fullName>
            <ecNumber evidence="19">5.1.99.6</ecNumber>
        </recommendedName>
    </domain>
</protein>
<evidence type="ECO:0000256" key="13">
    <source>
        <dbReference type="ARBA" id="ARBA00023268"/>
    </source>
</evidence>
<dbReference type="OrthoDB" id="9806925at2"/>
<feature type="binding site" evidence="18">
    <location>
        <position position="161"/>
    </location>
    <ligand>
        <name>(6S)-NADPHX</name>
        <dbReference type="ChEBI" id="CHEBI:64076"/>
    </ligand>
</feature>
<dbReference type="PROSITE" id="PS51383">
    <property type="entry name" value="YJEF_C_3"/>
    <property type="match status" value="1"/>
</dbReference>
<comment type="catalytic activity">
    <reaction evidence="16 17 19">
        <text>(6S)-NADPHX + ADP = AMP + phosphate + NADPH + H(+)</text>
        <dbReference type="Rhea" id="RHEA:32235"/>
        <dbReference type="ChEBI" id="CHEBI:15378"/>
        <dbReference type="ChEBI" id="CHEBI:43474"/>
        <dbReference type="ChEBI" id="CHEBI:57783"/>
        <dbReference type="ChEBI" id="CHEBI:64076"/>
        <dbReference type="ChEBI" id="CHEBI:456215"/>
        <dbReference type="ChEBI" id="CHEBI:456216"/>
        <dbReference type="EC" id="4.2.1.136"/>
    </reaction>
</comment>
<dbReference type="GO" id="GO:0052855">
    <property type="term" value="F:ADP-dependent NAD(P)H-hydrate dehydratase activity"/>
    <property type="evidence" value="ECO:0007669"/>
    <property type="project" value="UniProtKB-UniRule"/>
</dbReference>
<dbReference type="PROSITE" id="PS01050">
    <property type="entry name" value="YJEF_C_2"/>
    <property type="match status" value="1"/>
</dbReference>
<dbReference type="Gene3D" id="3.40.50.10260">
    <property type="entry name" value="YjeF N-terminal domain"/>
    <property type="match status" value="1"/>
</dbReference>
<dbReference type="InterPro" id="IPR004443">
    <property type="entry name" value="YjeF_N_dom"/>
</dbReference>
<feature type="binding site" evidence="18">
    <location>
        <begin position="132"/>
        <end position="138"/>
    </location>
    <ligand>
        <name>(6S)-NADPHX</name>
        <dbReference type="ChEBI" id="CHEBI:64076"/>
    </ligand>
</feature>
<dbReference type="EC" id="5.1.99.6" evidence="19"/>
<keyword evidence="9 18" id="KW-0630">Potassium</keyword>
<evidence type="ECO:0000256" key="6">
    <source>
        <dbReference type="ARBA" id="ARBA00022741"/>
    </source>
</evidence>
<evidence type="ECO:0000256" key="16">
    <source>
        <dbReference type="ARBA" id="ARBA00049209"/>
    </source>
</evidence>
<dbReference type="PIRSF" id="PIRSF017184">
    <property type="entry name" value="Nnr"/>
    <property type="match status" value="1"/>
</dbReference>
<dbReference type="PANTHER" id="PTHR12592:SF0">
    <property type="entry name" value="ATP-DEPENDENT (S)-NAD(P)H-HYDRATE DEHYDRATASE"/>
    <property type="match status" value="1"/>
</dbReference>
<keyword evidence="23" id="KW-1185">Reference proteome</keyword>
<evidence type="ECO:0000256" key="18">
    <source>
        <dbReference type="HAMAP-Rule" id="MF_01966"/>
    </source>
</evidence>
<comment type="similarity">
    <text evidence="3 19">In the N-terminal section; belongs to the NnrE/AIBP family.</text>
</comment>
<comment type="similarity">
    <text evidence="17">Belongs to the NnrD/CARKD family.</text>
</comment>
<evidence type="ECO:0000256" key="15">
    <source>
        <dbReference type="ARBA" id="ARBA00048238"/>
    </source>
</evidence>
<dbReference type="HAMAP" id="MF_01965">
    <property type="entry name" value="NADHX_dehydratase"/>
    <property type="match status" value="1"/>
</dbReference>
<evidence type="ECO:0000256" key="4">
    <source>
        <dbReference type="ARBA" id="ARBA00009524"/>
    </source>
</evidence>
<dbReference type="GO" id="GO:0046496">
    <property type="term" value="P:nicotinamide nucleotide metabolic process"/>
    <property type="evidence" value="ECO:0007669"/>
    <property type="project" value="UniProtKB-UniRule"/>
</dbReference>
<evidence type="ECO:0000256" key="7">
    <source>
        <dbReference type="ARBA" id="ARBA00022840"/>
    </source>
</evidence>
<name>A0A366XUM5_9BACI</name>
<dbReference type="HAMAP" id="MF_01966">
    <property type="entry name" value="NADHX_epimerase"/>
    <property type="match status" value="1"/>
</dbReference>
<keyword evidence="5 18" id="KW-0479">Metal-binding</keyword>
<dbReference type="InterPro" id="IPR030677">
    <property type="entry name" value="Nnr"/>
</dbReference>
<dbReference type="Proteomes" id="UP000253314">
    <property type="component" value="Unassembled WGS sequence"/>
</dbReference>
<feature type="binding site" evidence="18">
    <location>
        <position position="143"/>
    </location>
    <ligand>
        <name>(6S)-NADPHX</name>
        <dbReference type="ChEBI" id="CHEBI:64076"/>
    </ligand>
</feature>
<evidence type="ECO:0000256" key="12">
    <source>
        <dbReference type="ARBA" id="ARBA00023239"/>
    </source>
</evidence>
<dbReference type="PROSITE" id="PS51385">
    <property type="entry name" value="YJEF_N"/>
    <property type="match status" value="1"/>
</dbReference>
<dbReference type="Gene3D" id="3.40.1190.20">
    <property type="match status" value="1"/>
</dbReference>
<evidence type="ECO:0000259" key="21">
    <source>
        <dbReference type="PROSITE" id="PS51385"/>
    </source>
</evidence>
<dbReference type="Pfam" id="PF01256">
    <property type="entry name" value="Carb_kinase"/>
    <property type="match status" value="1"/>
</dbReference>
<comment type="subunit">
    <text evidence="17">Homotetramer.</text>
</comment>
<dbReference type="Pfam" id="PF03853">
    <property type="entry name" value="YjeF_N"/>
    <property type="match status" value="1"/>
</dbReference>
<evidence type="ECO:0000256" key="1">
    <source>
        <dbReference type="ARBA" id="ARBA00000013"/>
    </source>
</evidence>
<accession>A0A366XUM5</accession>